<dbReference type="InterPro" id="IPR001647">
    <property type="entry name" value="HTH_TetR"/>
</dbReference>
<dbReference type="InterPro" id="IPR009057">
    <property type="entry name" value="Homeodomain-like_sf"/>
</dbReference>
<dbReference type="SUPFAM" id="SSF46689">
    <property type="entry name" value="Homeodomain-like"/>
    <property type="match status" value="1"/>
</dbReference>
<dbReference type="Proteomes" id="UP001055048">
    <property type="component" value="Unassembled WGS sequence"/>
</dbReference>
<dbReference type="Pfam" id="PF00440">
    <property type="entry name" value="TetR_N"/>
    <property type="match status" value="1"/>
</dbReference>
<dbReference type="RefSeq" id="WP_244074107.1">
    <property type="nucleotide sequence ID" value="NZ_BQNL01000001.1"/>
</dbReference>
<sequence>MNENTEKKIIAFTSQSLKEQGIRAVRMDDIARNMNMSKRTIYQTYTTKENLIYTCLQGYQTRIINMFYIIKYDFPDIVEYFWAVSKAYIENLYKAKCVFWFDISCDSRYRYIHSSFNRIWSGELEKIILACQKEKLVMSDLRAEIFVKSLTALLYNARIAECMPSMLYSSAYFMLRGIMTESGVKRFDDSLPEKDMT</sequence>
<evidence type="ECO:0000313" key="5">
    <source>
        <dbReference type="Proteomes" id="UP001055048"/>
    </source>
</evidence>
<protein>
    <submittedName>
        <fullName evidence="4">TetR family transcriptional regulator</fullName>
    </submittedName>
</protein>
<accession>A0AA37NPR8</accession>
<reference evidence="4" key="1">
    <citation type="submission" date="2022-01" db="EMBL/GenBank/DDBJ databases">
        <title>Novel bile acid biosynthetic pathways are enriched in the microbiome of centenarians.</title>
        <authorList>
            <person name="Sato Y."/>
            <person name="Atarashi K."/>
            <person name="Plichta R.D."/>
            <person name="Arai Y."/>
            <person name="Sasajima S."/>
            <person name="Kearney M.S."/>
            <person name="Suda W."/>
            <person name="Takeshita K."/>
            <person name="Sasaki T."/>
            <person name="Okamoto S."/>
            <person name="Skelly N.A."/>
            <person name="Okamura Y."/>
            <person name="Vlamakis H."/>
            <person name="Li Y."/>
            <person name="Tanoue T."/>
            <person name="Takei H."/>
            <person name="Nittono H."/>
            <person name="Narushima S."/>
            <person name="Irie J."/>
            <person name="Itoh H."/>
            <person name="Moriya K."/>
            <person name="Sugiura Y."/>
            <person name="Suematsu M."/>
            <person name="Moritoki N."/>
            <person name="Shibata S."/>
            <person name="Littman R.D."/>
            <person name="Fischbach A.M."/>
            <person name="Uwamino Y."/>
            <person name="Inoue T."/>
            <person name="Honda A."/>
            <person name="Hattori M."/>
            <person name="Murai T."/>
            <person name="Xavier J.R."/>
            <person name="Hirose N."/>
            <person name="Honda K."/>
        </authorList>
    </citation>
    <scope>NUCLEOTIDE SEQUENCE</scope>
    <source>
        <strain evidence="4">CE91-St12</strain>
    </source>
</reference>
<evidence type="ECO:0000256" key="2">
    <source>
        <dbReference type="PROSITE-ProRule" id="PRU00335"/>
    </source>
</evidence>
<evidence type="ECO:0000313" key="4">
    <source>
        <dbReference type="EMBL" id="GKH12500.1"/>
    </source>
</evidence>
<evidence type="ECO:0000256" key="1">
    <source>
        <dbReference type="ARBA" id="ARBA00023125"/>
    </source>
</evidence>
<dbReference type="GO" id="GO:0003677">
    <property type="term" value="F:DNA binding"/>
    <property type="evidence" value="ECO:0007669"/>
    <property type="project" value="UniProtKB-UniRule"/>
</dbReference>
<gene>
    <name evidence="4" type="ORF">CE91St12_07100</name>
</gene>
<organism evidence="4 5">
    <name type="scientific">Bacteroides uniformis</name>
    <dbReference type="NCBI Taxonomy" id="820"/>
    <lineage>
        <taxon>Bacteria</taxon>
        <taxon>Pseudomonadati</taxon>
        <taxon>Bacteroidota</taxon>
        <taxon>Bacteroidia</taxon>
        <taxon>Bacteroidales</taxon>
        <taxon>Bacteroidaceae</taxon>
        <taxon>Bacteroides</taxon>
    </lineage>
</organism>
<proteinExistence type="predicted"/>
<feature type="domain" description="HTH tetR-type" evidence="3">
    <location>
        <begin position="3"/>
        <end position="63"/>
    </location>
</feature>
<keyword evidence="1 2" id="KW-0238">DNA-binding</keyword>
<feature type="DNA-binding region" description="H-T-H motif" evidence="2">
    <location>
        <begin position="26"/>
        <end position="45"/>
    </location>
</feature>
<dbReference type="PROSITE" id="PS50977">
    <property type="entry name" value="HTH_TETR_2"/>
    <property type="match status" value="1"/>
</dbReference>
<evidence type="ECO:0000259" key="3">
    <source>
        <dbReference type="PROSITE" id="PS50977"/>
    </source>
</evidence>
<dbReference type="AlphaFoldDB" id="A0AA37NPR8"/>
<dbReference type="Gene3D" id="1.10.357.10">
    <property type="entry name" value="Tetracycline Repressor, domain 2"/>
    <property type="match status" value="1"/>
</dbReference>
<dbReference type="EMBL" id="BQNL01000001">
    <property type="protein sequence ID" value="GKH12500.1"/>
    <property type="molecule type" value="Genomic_DNA"/>
</dbReference>
<comment type="caution">
    <text evidence="4">The sequence shown here is derived from an EMBL/GenBank/DDBJ whole genome shotgun (WGS) entry which is preliminary data.</text>
</comment>
<name>A0AA37NPR8_BACUN</name>